<sequence>MAEANDNSDTGEEFLKCPICLEFYVDPKFLPCLHTFCRSCLQTYISSSIKEEEISESKTKVDFPCPVCRTIVTSPYSGEIEIEDLSSKFPTHQTINSLLDKHNLEANVTYCNSCLVEKRENPAKTWCKVCNEAFCEECTKWHRKITALKSHKLTQLSDMNINEMDITRLEFCDIHKDEVLRAFCKDHEKACCLPCLTIEHRKCVDVINLEEAAAGIKEMEETQEFLKRLRESEQFLSEMLRKRKQNISNLETRKNNILAEITAFRKRLDKHFDNLEDKLKEDVVSKQKTSLLEEKDYISDLESKYATILNYRKLLEACLNKASEIHNFLEIKRLINKTKMFGKELKSCADDMKEIDLEMCFQAEIQNVVSTLSLGTVEVRVKSPKINTDFLNSKIFADSRVCKILSFQLPKTIQSATFLKNGNLIIAMDRLFVCLTKMVKRQERK</sequence>
<comment type="caution">
    <text evidence="8">The sequence shown here is derived from an EMBL/GenBank/DDBJ whole genome shotgun (WGS) entry which is preliminary data.</text>
</comment>
<evidence type="ECO:0000256" key="4">
    <source>
        <dbReference type="PROSITE-ProRule" id="PRU00024"/>
    </source>
</evidence>
<dbReference type="CDD" id="cd19757">
    <property type="entry name" value="Bbox1"/>
    <property type="match status" value="1"/>
</dbReference>
<dbReference type="PROSITE" id="PS50089">
    <property type="entry name" value="ZF_RING_2"/>
    <property type="match status" value="1"/>
</dbReference>
<dbReference type="InterPro" id="IPR001841">
    <property type="entry name" value="Znf_RING"/>
</dbReference>
<evidence type="ECO:0000259" key="7">
    <source>
        <dbReference type="PROSITE" id="PS50119"/>
    </source>
</evidence>
<feature type="domain" description="B box-type" evidence="7">
    <location>
        <begin position="106"/>
        <end position="156"/>
    </location>
</feature>
<evidence type="ECO:0000256" key="3">
    <source>
        <dbReference type="ARBA" id="ARBA00022833"/>
    </source>
</evidence>
<dbReference type="SUPFAM" id="SSF57850">
    <property type="entry name" value="RING/U-box"/>
    <property type="match status" value="1"/>
</dbReference>
<keyword evidence="5" id="KW-0175">Coiled coil</keyword>
<dbReference type="InterPro" id="IPR017907">
    <property type="entry name" value="Znf_RING_CS"/>
</dbReference>
<dbReference type="Gene3D" id="4.10.830.40">
    <property type="match status" value="1"/>
</dbReference>
<feature type="domain" description="B box-type" evidence="7">
    <location>
        <begin position="167"/>
        <end position="201"/>
    </location>
</feature>
<dbReference type="PANTHER" id="PTHR25462:SF296">
    <property type="entry name" value="MEIOTIC P26, ISOFORM F"/>
    <property type="match status" value="1"/>
</dbReference>
<evidence type="ECO:0000256" key="1">
    <source>
        <dbReference type="ARBA" id="ARBA00022723"/>
    </source>
</evidence>
<evidence type="ECO:0000313" key="9">
    <source>
        <dbReference type="Proteomes" id="UP001217089"/>
    </source>
</evidence>
<evidence type="ECO:0000256" key="5">
    <source>
        <dbReference type="SAM" id="Coils"/>
    </source>
</evidence>
<dbReference type="PROSITE" id="PS50119">
    <property type="entry name" value="ZF_BBOX"/>
    <property type="match status" value="2"/>
</dbReference>
<evidence type="ECO:0000256" key="2">
    <source>
        <dbReference type="ARBA" id="ARBA00022771"/>
    </source>
</evidence>
<accession>A0ABQ9F9E9</accession>
<dbReference type="Pfam" id="PF00097">
    <property type="entry name" value="zf-C3HC4"/>
    <property type="match status" value="1"/>
</dbReference>
<dbReference type="EMBL" id="JARBDR010000342">
    <property type="protein sequence ID" value="KAJ8313987.1"/>
    <property type="molecule type" value="Genomic_DNA"/>
</dbReference>
<feature type="domain" description="RING-type" evidence="6">
    <location>
        <begin position="17"/>
        <end position="69"/>
    </location>
</feature>
<dbReference type="Proteomes" id="UP001217089">
    <property type="component" value="Unassembled WGS sequence"/>
</dbReference>
<keyword evidence="9" id="KW-1185">Reference proteome</keyword>
<dbReference type="PANTHER" id="PTHR25462">
    <property type="entry name" value="BONUS, ISOFORM C-RELATED"/>
    <property type="match status" value="1"/>
</dbReference>
<dbReference type="InterPro" id="IPR000315">
    <property type="entry name" value="Znf_B-box"/>
</dbReference>
<dbReference type="Gene3D" id="3.30.40.10">
    <property type="entry name" value="Zinc/RING finger domain, C3HC4 (zinc finger)"/>
    <property type="match status" value="1"/>
</dbReference>
<evidence type="ECO:0000313" key="8">
    <source>
        <dbReference type="EMBL" id="KAJ8313987.1"/>
    </source>
</evidence>
<protein>
    <recommendedName>
        <fullName evidence="10">TRIM56</fullName>
    </recommendedName>
</protein>
<dbReference type="InterPro" id="IPR018957">
    <property type="entry name" value="Znf_C3HC4_RING-type"/>
</dbReference>
<dbReference type="SUPFAM" id="SSF57845">
    <property type="entry name" value="B-box zinc-binding domain"/>
    <property type="match status" value="1"/>
</dbReference>
<dbReference type="Gene3D" id="3.30.160.60">
    <property type="entry name" value="Classic Zinc Finger"/>
    <property type="match status" value="1"/>
</dbReference>
<keyword evidence="1" id="KW-0479">Metal-binding</keyword>
<dbReference type="InterPro" id="IPR047153">
    <property type="entry name" value="TRIM45/56/19-like"/>
</dbReference>
<organism evidence="8 9">
    <name type="scientific">Tegillarca granosa</name>
    <name type="common">Malaysian cockle</name>
    <name type="synonym">Anadara granosa</name>
    <dbReference type="NCBI Taxonomy" id="220873"/>
    <lineage>
        <taxon>Eukaryota</taxon>
        <taxon>Metazoa</taxon>
        <taxon>Spiralia</taxon>
        <taxon>Lophotrochozoa</taxon>
        <taxon>Mollusca</taxon>
        <taxon>Bivalvia</taxon>
        <taxon>Autobranchia</taxon>
        <taxon>Pteriomorphia</taxon>
        <taxon>Arcoida</taxon>
        <taxon>Arcoidea</taxon>
        <taxon>Arcidae</taxon>
        <taxon>Tegillarca</taxon>
    </lineage>
</organism>
<dbReference type="InterPro" id="IPR013083">
    <property type="entry name" value="Znf_RING/FYVE/PHD"/>
</dbReference>
<keyword evidence="3" id="KW-0862">Zinc</keyword>
<evidence type="ECO:0000259" key="6">
    <source>
        <dbReference type="PROSITE" id="PS50089"/>
    </source>
</evidence>
<gene>
    <name evidence="8" type="ORF">KUTeg_008548</name>
</gene>
<proteinExistence type="predicted"/>
<feature type="coiled-coil region" evidence="5">
    <location>
        <begin position="209"/>
        <end position="267"/>
    </location>
</feature>
<keyword evidence="2 4" id="KW-0863">Zinc-finger</keyword>
<dbReference type="PROSITE" id="PS00518">
    <property type="entry name" value="ZF_RING_1"/>
    <property type="match status" value="1"/>
</dbReference>
<evidence type="ECO:0008006" key="10">
    <source>
        <dbReference type="Google" id="ProtNLM"/>
    </source>
</evidence>
<reference evidence="8 9" key="1">
    <citation type="submission" date="2022-12" db="EMBL/GenBank/DDBJ databases">
        <title>Chromosome-level genome of Tegillarca granosa.</title>
        <authorList>
            <person name="Kim J."/>
        </authorList>
    </citation>
    <scope>NUCLEOTIDE SEQUENCE [LARGE SCALE GENOMIC DNA]</scope>
    <source>
        <strain evidence="8">Teg-2019</strain>
        <tissue evidence="8">Adductor muscle</tissue>
    </source>
</reference>
<name>A0ABQ9F9E9_TEGGR</name>
<dbReference type="SMART" id="SM00184">
    <property type="entry name" value="RING"/>
    <property type="match status" value="1"/>
</dbReference>